<dbReference type="EMBL" id="VCIW01000002">
    <property type="protein sequence ID" value="TLS53514.1"/>
    <property type="molecule type" value="Genomic_DNA"/>
</dbReference>
<dbReference type="OrthoDB" id="9806656at2"/>
<dbReference type="EC" id="4.1.1.37" evidence="3 7"/>
<reference evidence="11 12" key="1">
    <citation type="submission" date="2019-05" db="EMBL/GenBank/DDBJ databases">
        <authorList>
            <person name="Narsing Rao M.P."/>
            <person name="Li W.J."/>
        </authorList>
    </citation>
    <scope>NUCLEOTIDE SEQUENCE [LARGE SCALE GENOMIC DNA]</scope>
    <source>
        <strain evidence="11 12">SYSU_K30003</strain>
    </source>
</reference>
<dbReference type="HAMAP" id="MF_00218">
    <property type="entry name" value="URO_D"/>
    <property type="match status" value="1"/>
</dbReference>
<comment type="catalytic activity">
    <reaction evidence="7 8">
        <text>uroporphyrinogen III + 4 H(+) = coproporphyrinogen III + 4 CO2</text>
        <dbReference type="Rhea" id="RHEA:19865"/>
        <dbReference type="ChEBI" id="CHEBI:15378"/>
        <dbReference type="ChEBI" id="CHEBI:16526"/>
        <dbReference type="ChEBI" id="CHEBI:57308"/>
        <dbReference type="ChEBI" id="CHEBI:57309"/>
        <dbReference type="EC" id="4.1.1.37"/>
    </reaction>
</comment>
<evidence type="ECO:0000256" key="9">
    <source>
        <dbReference type="RuleBase" id="RU004169"/>
    </source>
</evidence>
<evidence type="ECO:0000256" key="7">
    <source>
        <dbReference type="HAMAP-Rule" id="MF_00218"/>
    </source>
</evidence>
<evidence type="ECO:0000259" key="10">
    <source>
        <dbReference type="PROSITE" id="PS00906"/>
    </source>
</evidence>
<dbReference type="Pfam" id="PF01208">
    <property type="entry name" value="URO-D"/>
    <property type="match status" value="1"/>
</dbReference>
<feature type="binding site" evidence="7">
    <location>
        <position position="75"/>
    </location>
    <ligand>
        <name>substrate</name>
    </ligand>
</feature>
<keyword evidence="6 7" id="KW-0627">Porphyrin biosynthesis</keyword>
<dbReference type="PROSITE" id="PS00906">
    <property type="entry name" value="UROD_1"/>
    <property type="match status" value="1"/>
</dbReference>
<dbReference type="Gene3D" id="3.20.20.210">
    <property type="match status" value="1"/>
</dbReference>
<comment type="subcellular location">
    <subcellularLocation>
        <location evidence="7">Cytoplasm</location>
    </subcellularLocation>
</comment>
<dbReference type="UniPathway" id="UPA00251">
    <property type="reaction ID" value="UER00321"/>
</dbReference>
<dbReference type="PANTHER" id="PTHR21091">
    <property type="entry name" value="METHYLTETRAHYDROFOLATE:HOMOCYSTEINE METHYLTRANSFERASE RELATED"/>
    <property type="match status" value="1"/>
</dbReference>
<evidence type="ECO:0000256" key="3">
    <source>
        <dbReference type="ARBA" id="ARBA00012288"/>
    </source>
</evidence>
<evidence type="ECO:0000256" key="4">
    <source>
        <dbReference type="ARBA" id="ARBA00022793"/>
    </source>
</evidence>
<dbReference type="AlphaFoldDB" id="A0A5R9GJ57"/>
<evidence type="ECO:0000256" key="2">
    <source>
        <dbReference type="ARBA" id="ARBA00009935"/>
    </source>
</evidence>
<feature type="domain" description="Uroporphyrinogen decarboxylase (URO-D)" evidence="10">
    <location>
        <begin position="21"/>
        <end position="30"/>
    </location>
</feature>
<keyword evidence="7" id="KW-0963">Cytoplasm</keyword>
<keyword evidence="12" id="KW-1185">Reference proteome</keyword>
<dbReference type="GO" id="GO:0006782">
    <property type="term" value="P:protoporphyrinogen IX biosynthetic process"/>
    <property type="evidence" value="ECO:0007669"/>
    <property type="project" value="UniProtKB-UniRule"/>
</dbReference>
<evidence type="ECO:0000313" key="11">
    <source>
        <dbReference type="EMBL" id="TLS53514.1"/>
    </source>
</evidence>
<dbReference type="NCBIfam" id="TIGR01464">
    <property type="entry name" value="hemE"/>
    <property type="match status" value="1"/>
</dbReference>
<proteinExistence type="inferred from homology"/>
<feature type="binding site" evidence="7">
    <location>
        <position position="150"/>
    </location>
    <ligand>
        <name>substrate</name>
    </ligand>
</feature>
<comment type="subunit">
    <text evidence="7">Homodimer.</text>
</comment>
<comment type="pathway">
    <text evidence="1 7 8">Porphyrin-containing compound metabolism; protoporphyrin-IX biosynthesis; coproporphyrinogen-III from 5-aminolevulinate: step 4/4.</text>
</comment>
<organism evidence="11 12">
    <name type="scientific">Paenibacillus antri</name>
    <dbReference type="NCBI Taxonomy" id="2582848"/>
    <lineage>
        <taxon>Bacteria</taxon>
        <taxon>Bacillati</taxon>
        <taxon>Bacillota</taxon>
        <taxon>Bacilli</taxon>
        <taxon>Bacillales</taxon>
        <taxon>Paenibacillaceae</taxon>
        <taxon>Paenibacillus</taxon>
    </lineage>
</organism>
<gene>
    <name evidence="7 11" type="primary">hemE</name>
    <name evidence="11" type="ORF">FE782_04380</name>
</gene>
<protein>
    <recommendedName>
        <fullName evidence="3 7">Uroporphyrinogen decarboxylase</fullName>
        <shortName evidence="7">UPD</shortName>
        <shortName evidence="7">URO-D</shortName>
        <ecNumber evidence="3 7">4.1.1.37</ecNumber>
    </recommendedName>
</protein>
<name>A0A5R9GJ57_9BACL</name>
<comment type="caution">
    <text evidence="11">The sequence shown here is derived from an EMBL/GenBank/DDBJ whole genome shotgun (WGS) entry which is preliminary data.</text>
</comment>
<evidence type="ECO:0000256" key="1">
    <source>
        <dbReference type="ARBA" id="ARBA00004804"/>
    </source>
</evidence>
<dbReference type="InterPro" id="IPR006361">
    <property type="entry name" value="Uroporphyrinogen_deCO2ase_HemE"/>
</dbReference>
<dbReference type="InterPro" id="IPR038071">
    <property type="entry name" value="UROD/MetE-like_sf"/>
</dbReference>
<evidence type="ECO:0000256" key="5">
    <source>
        <dbReference type="ARBA" id="ARBA00023239"/>
    </source>
</evidence>
<dbReference type="GO" id="GO:0005829">
    <property type="term" value="C:cytosol"/>
    <property type="evidence" value="ECO:0007669"/>
    <property type="project" value="TreeGrafter"/>
</dbReference>
<comment type="caution">
    <text evidence="7">Lacks conserved residue(s) required for the propagation of feature annotation.</text>
</comment>
<comment type="function">
    <text evidence="7">Catalyzes the decarboxylation of four acetate groups of uroporphyrinogen-III to yield coproporphyrinogen-III.</text>
</comment>
<feature type="binding site" evidence="7">
    <location>
        <position position="205"/>
    </location>
    <ligand>
        <name>substrate</name>
    </ligand>
</feature>
<evidence type="ECO:0000256" key="6">
    <source>
        <dbReference type="ARBA" id="ARBA00023244"/>
    </source>
</evidence>
<keyword evidence="5 7" id="KW-0456">Lyase</keyword>
<evidence type="ECO:0000313" key="12">
    <source>
        <dbReference type="Proteomes" id="UP000309676"/>
    </source>
</evidence>
<comment type="similarity">
    <text evidence="2 7 9">Belongs to the uroporphyrinogen decarboxylase family.</text>
</comment>
<feature type="binding site" evidence="7">
    <location>
        <begin position="26"/>
        <end position="30"/>
    </location>
    <ligand>
        <name>substrate</name>
    </ligand>
</feature>
<dbReference type="RefSeq" id="WP_138192832.1">
    <property type="nucleotide sequence ID" value="NZ_VCIW01000002.1"/>
</dbReference>
<dbReference type="CDD" id="cd00717">
    <property type="entry name" value="URO-D"/>
    <property type="match status" value="1"/>
</dbReference>
<keyword evidence="4 7" id="KW-0210">Decarboxylase</keyword>
<dbReference type="InterPro" id="IPR000257">
    <property type="entry name" value="Uroporphyrinogen_deCOase"/>
</dbReference>
<dbReference type="PANTHER" id="PTHR21091:SF169">
    <property type="entry name" value="UROPORPHYRINOGEN DECARBOXYLASE"/>
    <property type="match status" value="1"/>
</dbReference>
<feature type="binding site" evidence="7">
    <location>
        <position position="320"/>
    </location>
    <ligand>
        <name>substrate</name>
    </ligand>
</feature>
<feature type="site" description="Transition state stabilizer" evidence="7">
    <location>
        <position position="75"/>
    </location>
</feature>
<dbReference type="SUPFAM" id="SSF51726">
    <property type="entry name" value="UROD/MetE-like"/>
    <property type="match status" value="1"/>
</dbReference>
<dbReference type="Proteomes" id="UP000309676">
    <property type="component" value="Unassembled WGS sequence"/>
</dbReference>
<accession>A0A5R9GJ57</accession>
<sequence length="348" mass="39185">MSAYNDLFLRACRGETTERVPVWYMRQAGRYDPEYRKIKEKYSLLEICEQPELAAEVTLMPVKKLGVDAAILYSDIMNPVASIGIDFDIVKNIGPVIHNPVRTRADVEALRPIDVEGDLSHILKTIRILDRELKVPLITFAGSPFTIASYLIEGRPSKSYILTKTMMYNEPDVWHALMNKLGDMIVAYVRAQFANGSKAVQLFDSWVGALSPRDFRAYVLPVIERIFRELSDIPHPKIYFPGVASGELLPLLGGVEADVIGLDWRVSVREGRRRLGDRFAVQGNLDPYVLTASQDVIEAQAAAILDEGMEAPGYIFNLGHGLFPEASLEKLKSLTEFVHRYSERQRSI</sequence>
<evidence type="ECO:0000256" key="8">
    <source>
        <dbReference type="RuleBase" id="RU000554"/>
    </source>
</evidence>
<dbReference type="GO" id="GO:0004853">
    <property type="term" value="F:uroporphyrinogen decarboxylase activity"/>
    <property type="evidence" value="ECO:0007669"/>
    <property type="project" value="UniProtKB-UniRule"/>
</dbReference>